<keyword evidence="2" id="KW-1185">Reference proteome</keyword>
<sequence length="62" mass="6620">MRRALGSRAEDLQAAHAADVNERSILLTSGDKRFAIRVETNVSVTEIQVGTEPAVRQPGGCA</sequence>
<evidence type="ECO:0000313" key="2">
    <source>
        <dbReference type="Proteomes" id="UP001500279"/>
    </source>
</evidence>
<protein>
    <submittedName>
        <fullName evidence="1">Uncharacterized protein</fullName>
    </submittedName>
</protein>
<dbReference type="Proteomes" id="UP001500279">
    <property type="component" value="Unassembled WGS sequence"/>
</dbReference>
<proteinExistence type="predicted"/>
<dbReference type="RefSeq" id="WP_141289360.1">
    <property type="nucleotide sequence ID" value="NZ_BAAAEW010000016.1"/>
</dbReference>
<comment type="caution">
    <text evidence="1">The sequence shown here is derived from an EMBL/GenBank/DDBJ whole genome shotgun (WGS) entry which is preliminary data.</text>
</comment>
<organism evidence="1 2">
    <name type="scientific">Ideonella azotifigens</name>
    <dbReference type="NCBI Taxonomy" id="513160"/>
    <lineage>
        <taxon>Bacteria</taxon>
        <taxon>Pseudomonadati</taxon>
        <taxon>Pseudomonadota</taxon>
        <taxon>Betaproteobacteria</taxon>
        <taxon>Burkholderiales</taxon>
        <taxon>Sphaerotilaceae</taxon>
        <taxon>Ideonella</taxon>
    </lineage>
</organism>
<name>A0ABN1K2D1_9BURK</name>
<dbReference type="EMBL" id="BAAAEW010000016">
    <property type="protein sequence ID" value="GAA0752913.1"/>
    <property type="molecule type" value="Genomic_DNA"/>
</dbReference>
<reference evidence="1 2" key="1">
    <citation type="journal article" date="2019" name="Int. J. Syst. Evol. Microbiol.">
        <title>The Global Catalogue of Microorganisms (GCM) 10K type strain sequencing project: providing services to taxonomists for standard genome sequencing and annotation.</title>
        <authorList>
            <consortium name="The Broad Institute Genomics Platform"/>
            <consortium name="The Broad Institute Genome Sequencing Center for Infectious Disease"/>
            <person name="Wu L."/>
            <person name="Ma J."/>
        </authorList>
    </citation>
    <scope>NUCLEOTIDE SEQUENCE [LARGE SCALE GENOMIC DNA]</scope>
    <source>
        <strain evidence="1 2">JCM 15503</strain>
    </source>
</reference>
<accession>A0ABN1K2D1</accession>
<evidence type="ECO:0000313" key="1">
    <source>
        <dbReference type="EMBL" id="GAA0752913.1"/>
    </source>
</evidence>
<gene>
    <name evidence="1" type="ORF">GCM10009107_27210</name>
</gene>